<evidence type="ECO:0000313" key="1">
    <source>
        <dbReference type="EMBL" id="EGP93613.1"/>
    </source>
</evidence>
<sequence length="37" mass="4001">MAGVILLTAMAVGGISLWIKRRQEQKKLDAADEAQTS</sequence>
<evidence type="ECO:0000313" key="2">
    <source>
        <dbReference type="Proteomes" id="UP000004440"/>
    </source>
</evidence>
<dbReference type="Proteomes" id="UP000004440">
    <property type="component" value="Unassembled WGS sequence"/>
</dbReference>
<accession>F9CWG1</accession>
<proteinExistence type="predicted"/>
<dbReference type="STRING" id="1001994.MY1_0851"/>
<comment type="caution">
    <text evidence="1">The sequence shown here is derived from an EMBL/GenBank/DDBJ whole genome shotgun (WGS) entry which is preliminary data.</text>
</comment>
<organism evidence="1 2">
    <name type="scientific">Nitrosarchaeum koreense MY1</name>
    <dbReference type="NCBI Taxonomy" id="1001994"/>
    <lineage>
        <taxon>Archaea</taxon>
        <taxon>Nitrososphaerota</taxon>
        <taxon>Nitrososphaeria</taxon>
        <taxon>Nitrosopumilales</taxon>
        <taxon>Nitrosopumilaceae</taxon>
        <taxon>Nitrosarchaeum</taxon>
    </lineage>
</organism>
<keyword evidence="2" id="KW-1185">Reference proteome</keyword>
<gene>
    <name evidence="1" type="ORF">MY1_0851</name>
</gene>
<protein>
    <submittedName>
        <fullName evidence="1">Uncharacterized protein</fullName>
    </submittedName>
</protein>
<dbReference type="EMBL" id="AFPU01000001">
    <property type="protein sequence ID" value="EGP93613.1"/>
    <property type="molecule type" value="Genomic_DNA"/>
</dbReference>
<reference evidence="1 2" key="1">
    <citation type="journal article" date="2011" name="J. Bacteriol.">
        <title>Genome Sequence of an Ammonia-Oxidizing Soil Archaeon, "Candidatus Nitrosoarchaeum koreensis" MY1.</title>
        <authorList>
            <person name="Kim B.K."/>
            <person name="Jung M.Y."/>
            <person name="Yu D.S."/>
            <person name="Park S.J."/>
            <person name="Oh T.K."/>
            <person name="Rhee S.K."/>
            <person name="Kim J.F."/>
        </authorList>
    </citation>
    <scope>NUCLEOTIDE SEQUENCE [LARGE SCALE GENOMIC DNA]</scope>
    <source>
        <strain evidence="1 2">MY1</strain>
    </source>
</reference>
<dbReference type="AlphaFoldDB" id="F9CWG1"/>
<name>F9CWG1_9ARCH</name>